<accession>A0A7R8WB68</accession>
<dbReference type="AlphaFoldDB" id="A0A7R8WB68"/>
<dbReference type="EMBL" id="OB661530">
    <property type="protein sequence ID" value="CAD7228422.1"/>
    <property type="molecule type" value="Genomic_DNA"/>
</dbReference>
<sequence length="133" mass="14476">MDTRHGNGCSTGATQREGEVEIEMNGVTTPPVSPSRVTFHPSAKIAKAVEEIEEKLGFGAHRSESAVPLTALNADPSVSAPIEDDLGVRDRYLLVYLTFVLHGIGILMPWNMFINAKDVSRQLSSNYQPPLVD</sequence>
<evidence type="ECO:0000313" key="1">
    <source>
        <dbReference type="EMBL" id="CAD7228422.1"/>
    </source>
</evidence>
<reference evidence="1" key="1">
    <citation type="submission" date="2020-11" db="EMBL/GenBank/DDBJ databases">
        <authorList>
            <person name="Tran Van P."/>
        </authorList>
    </citation>
    <scope>NUCLEOTIDE SEQUENCE</scope>
</reference>
<organism evidence="1">
    <name type="scientific">Cyprideis torosa</name>
    <dbReference type="NCBI Taxonomy" id="163714"/>
    <lineage>
        <taxon>Eukaryota</taxon>
        <taxon>Metazoa</taxon>
        <taxon>Ecdysozoa</taxon>
        <taxon>Arthropoda</taxon>
        <taxon>Crustacea</taxon>
        <taxon>Oligostraca</taxon>
        <taxon>Ostracoda</taxon>
        <taxon>Podocopa</taxon>
        <taxon>Podocopida</taxon>
        <taxon>Cytherocopina</taxon>
        <taxon>Cytheroidea</taxon>
        <taxon>Cytherideidae</taxon>
        <taxon>Cyprideis</taxon>
    </lineage>
</organism>
<dbReference type="OrthoDB" id="1856718at2759"/>
<proteinExistence type="predicted"/>
<name>A0A7R8WB68_9CRUS</name>
<protein>
    <submittedName>
        <fullName evidence="1">Uncharacterized protein</fullName>
    </submittedName>
</protein>
<gene>
    <name evidence="1" type="ORF">CTOB1V02_LOCUS6305</name>
</gene>